<dbReference type="GO" id="GO:0071555">
    <property type="term" value="P:cell wall organization"/>
    <property type="evidence" value="ECO:0007669"/>
    <property type="project" value="UniProtKB-KW"/>
</dbReference>
<evidence type="ECO:0000256" key="1">
    <source>
        <dbReference type="ARBA" id="ARBA00004651"/>
    </source>
</evidence>
<evidence type="ECO:0000313" key="17">
    <source>
        <dbReference type="Proteomes" id="UP000245921"/>
    </source>
</evidence>
<dbReference type="PANTHER" id="PTHR30622:SF4">
    <property type="entry name" value="UNDECAPRENYL-DIPHOSPHATASE"/>
    <property type="match status" value="1"/>
</dbReference>
<evidence type="ECO:0000256" key="13">
    <source>
        <dbReference type="ARBA" id="ARBA00032932"/>
    </source>
</evidence>
<keyword evidence="8 15" id="KW-0378">Hydrolase</keyword>
<dbReference type="GO" id="GO:0009252">
    <property type="term" value="P:peptidoglycan biosynthetic process"/>
    <property type="evidence" value="ECO:0007669"/>
    <property type="project" value="UniProtKB-KW"/>
</dbReference>
<feature type="transmembrane region" description="Helical" evidence="15">
    <location>
        <begin position="202"/>
        <end position="222"/>
    </location>
</feature>
<comment type="function">
    <text evidence="15">Catalyzes the dephosphorylation of undecaprenyl diphosphate (UPP). Confers resistance to bacitracin.</text>
</comment>
<keyword evidence="15" id="KW-0133">Cell shape</keyword>
<sequence>MKEIILGLVQGLTEFLPVSSSGHLTIFSEFMNLGQNVSYFAILHLATFFAVLLFVWREVFDIIKGIFTLNKNMLNLAGKLIVSTIPAIFAAFLLDDFFENIFSSIFAVATFLFITGIMMFLSDNFDKDKKDMQNISYKDALIIGLVQALAILPGISRSGSTLFAALLLGMKRKEAVKYSFLMSLPVTFGAGILKLEGFNFNIYYFLGTIVAFLSGILGLYILKKTVLNGKLKFFAYYCFSISIFTFIYFGLVI</sequence>
<dbReference type="Proteomes" id="UP000245921">
    <property type="component" value="Unassembled WGS sequence"/>
</dbReference>
<dbReference type="EC" id="3.6.1.27" evidence="3 15"/>
<feature type="transmembrane region" description="Helical" evidence="15">
    <location>
        <begin position="100"/>
        <end position="121"/>
    </location>
</feature>
<dbReference type="PANTHER" id="PTHR30622">
    <property type="entry name" value="UNDECAPRENYL-DIPHOSPHATASE"/>
    <property type="match status" value="1"/>
</dbReference>
<keyword evidence="7 15" id="KW-0812">Transmembrane</keyword>
<dbReference type="GO" id="GO:0008360">
    <property type="term" value="P:regulation of cell shape"/>
    <property type="evidence" value="ECO:0007669"/>
    <property type="project" value="UniProtKB-KW"/>
</dbReference>
<keyword evidence="6" id="KW-0997">Cell inner membrane</keyword>
<keyword evidence="10 15" id="KW-0472">Membrane</keyword>
<feature type="transmembrane region" description="Helical" evidence="15">
    <location>
        <begin position="76"/>
        <end position="94"/>
    </location>
</feature>
<keyword evidence="17" id="KW-1185">Reference proteome</keyword>
<evidence type="ECO:0000256" key="11">
    <source>
        <dbReference type="ARBA" id="ARBA00023251"/>
    </source>
</evidence>
<evidence type="ECO:0000256" key="8">
    <source>
        <dbReference type="ARBA" id="ARBA00022801"/>
    </source>
</evidence>
<dbReference type="GO" id="GO:0050380">
    <property type="term" value="F:undecaprenyl-diphosphatase activity"/>
    <property type="evidence" value="ECO:0007669"/>
    <property type="project" value="UniProtKB-UniRule"/>
</dbReference>
<comment type="catalytic activity">
    <reaction evidence="14 15">
        <text>di-trans,octa-cis-undecaprenyl diphosphate + H2O = di-trans,octa-cis-undecaprenyl phosphate + phosphate + H(+)</text>
        <dbReference type="Rhea" id="RHEA:28094"/>
        <dbReference type="ChEBI" id="CHEBI:15377"/>
        <dbReference type="ChEBI" id="CHEBI:15378"/>
        <dbReference type="ChEBI" id="CHEBI:43474"/>
        <dbReference type="ChEBI" id="CHEBI:58405"/>
        <dbReference type="ChEBI" id="CHEBI:60392"/>
        <dbReference type="EC" id="3.6.1.27"/>
    </reaction>
</comment>
<comment type="miscellaneous">
    <text evidence="15">Bacitracin is thought to be involved in the inhibition of peptidoglycan synthesis by sequestering undecaprenyl diphosphate, thereby reducing the pool of lipid carrier available.</text>
</comment>
<gene>
    <name evidence="15" type="primary">uppP</name>
    <name evidence="16" type="ORF">C7380_1171</name>
</gene>
<keyword evidence="9 15" id="KW-1133">Transmembrane helix</keyword>
<evidence type="ECO:0000256" key="7">
    <source>
        <dbReference type="ARBA" id="ARBA00022692"/>
    </source>
</evidence>
<evidence type="ECO:0000256" key="15">
    <source>
        <dbReference type="HAMAP-Rule" id="MF_01006"/>
    </source>
</evidence>
<evidence type="ECO:0000256" key="5">
    <source>
        <dbReference type="ARBA" id="ARBA00022475"/>
    </source>
</evidence>
<dbReference type="EMBL" id="QGGI01000017">
    <property type="protein sequence ID" value="PWJ88711.1"/>
    <property type="molecule type" value="Genomic_DNA"/>
</dbReference>
<comment type="subcellular location">
    <subcellularLocation>
        <location evidence="1 15">Cell membrane</location>
        <topology evidence="1 15">Multi-pass membrane protein</topology>
    </subcellularLocation>
</comment>
<dbReference type="AlphaFoldDB" id="A0AA45HI23"/>
<name>A0AA45HI23_9BACT</name>
<dbReference type="HAMAP" id="MF_01006">
    <property type="entry name" value="Undec_diphosphatase"/>
    <property type="match status" value="1"/>
</dbReference>
<protein>
    <recommendedName>
        <fullName evidence="4 15">Undecaprenyl-diphosphatase</fullName>
        <ecNumber evidence="3 15">3.6.1.27</ecNumber>
    </recommendedName>
    <alternativeName>
        <fullName evidence="13 15">Bacitracin resistance protein</fullName>
    </alternativeName>
    <alternativeName>
        <fullName evidence="12 15">Undecaprenyl pyrophosphate phosphatase</fullName>
    </alternativeName>
</protein>
<keyword evidence="5 15" id="KW-1003">Cell membrane</keyword>
<evidence type="ECO:0000256" key="6">
    <source>
        <dbReference type="ARBA" id="ARBA00022519"/>
    </source>
</evidence>
<keyword evidence="11 15" id="KW-0046">Antibiotic resistance</keyword>
<evidence type="ECO:0000256" key="3">
    <source>
        <dbReference type="ARBA" id="ARBA00012374"/>
    </source>
</evidence>
<evidence type="ECO:0000256" key="2">
    <source>
        <dbReference type="ARBA" id="ARBA00010621"/>
    </source>
</evidence>
<dbReference type="GO" id="GO:0005886">
    <property type="term" value="C:plasma membrane"/>
    <property type="evidence" value="ECO:0007669"/>
    <property type="project" value="UniProtKB-SubCell"/>
</dbReference>
<reference evidence="16 17" key="1">
    <citation type="submission" date="2018-05" db="EMBL/GenBank/DDBJ databases">
        <title>Genomic Encyclopedia of Type Strains, Phase IV (KMG-IV): sequencing the most valuable type-strain genomes for metagenomic binning, comparative biology and taxonomic classification.</title>
        <authorList>
            <person name="Goeker M."/>
        </authorList>
    </citation>
    <scope>NUCLEOTIDE SEQUENCE [LARGE SCALE GENOMIC DNA]</scope>
    <source>
        <strain evidence="16 17">DSM 24906</strain>
    </source>
</reference>
<evidence type="ECO:0000256" key="10">
    <source>
        <dbReference type="ARBA" id="ARBA00023136"/>
    </source>
</evidence>
<evidence type="ECO:0000313" key="16">
    <source>
        <dbReference type="EMBL" id="PWJ88711.1"/>
    </source>
</evidence>
<feature type="transmembrane region" description="Helical" evidence="15">
    <location>
        <begin position="175"/>
        <end position="195"/>
    </location>
</feature>
<evidence type="ECO:0000256" key="9">
    <source>
        <dbReference type="ARBA" id="ARBA00022989"/>
    </source>
</evidence>
<feature type="transmembrane region" description="Helical" evidence="15">
    <location>
        <begin position="234"/>
        <end position="252"/>
    </location>
</feature>
<evidence type="ECO:0000256" key="12">
    <source>
        <dbReference type="ARBA" id="ARBA00032707"/>
    </source>
</evidence>
<evidence type="ECO:0000256" key="4">
    <source>
        <dbReference type="ARBA" id="ARBA00021581"/>
    </source>
</evidence>
<dbReference type="GO" id="GO:0046677">
    <property type="term" value="P:response to antibiotic"/>
    <property type="evidence" value="ECO:0007669"/>
    <property type="project" value="UniProtKB-UniRule"/>
</dbReference>
<dbReference type="Pfam" id="PF02673">
    <property type="entry name" value="BacA"/>
    <property type="match status" value="1"/>
</dbReference>
<proteinExistence type="inferred from homology"/>
<accession>A0AA45HI23</accession>
<feature type="transmembrane region" description="Helical" evidence="15">
    <location>
        <begin position="37"/>
        <end position="56"/>
    </location>
</feature>
<comment type="caution">
    <text evidence="16">The sequence shown here is derived from an EMBL/GenBank/DDBJ whole genome shotgun (WGS) entry which is preliminary data.</text>
</comment>
<evidence type="ECO:0000256" key="14">
    <source>
        <dbReference type="ARBA" id="ARBA00047594"/>
    </source>
</evidence>
<comment type="similarity">
    <text evidence="2 15">Belongs to the UppP family.</text>
</comment>
<dbReference type="InterPro" id="IPR003824">
    <property type="entry name" value="UppP"/>
</dbReference>
<keyword evidence="15" id="KW-0573">Peptidoglycan synthesis</keyword>
<organism evidence="16 17">
    <name type="scientific">Oceanotoga teriensis</name>
    <dbReference type="NCBI Taxonomy" id="515440"/>
    <lineage>
        <taxon>Bacteria</taxon>
        <taxon>Thermotogati</taxon>
        <taxon>Thermotogota</taxon>
        <taxon>Thermotogae</taxon>
        <taxon>Petrotogales</taxon>
        <taxon>Petrotogaceae</taxon>
        <taxon>Oceanotoga</taxon>
    </lineage>
</organism>
<dbReference type="RefSeq" id="WP_109605700.1">
    <property type="nucleotide sequence ID" value="NZ_QGGI01000017.1"/>
</dbReference>
<feature type="transmembrane region" description="Helical" evidence="15">
    <location>
        <begin position="141"/>
        <end position="169"/>
    </location>
</feature>
<keyword evidence="15" id="KW-0961">Cell wall biogenesis/degradation</keyword>